<evidence type="ECO:0000313" key="2">
    <source>
        <dbReference type="Proteomes" id="UP001447857"/>
    </source>
</evidence>
<reference evidence="1 2" key="1">
    <citation type="submission" date="2024-02" db="EMBL/GenBank/DDBJ databases">
        <title>complete genome of Flavobacterium ginsenosidimutans Str. YTB16.</title>
        <authorList>
            <person name="Wang Q."/>
        </authorList>
    </citation>
    <scope>NUCLEOTIDE SEQUENCE [LARGE SCALE GENOMIC DNA]</scope>
    <source>
        <strain evidence="1 2">YTB16</strain>
    </source>
</reference>
<dbReference type="Proteomes" id="UP001447857">
    <property type="component" value="Chromosome"/>
</dbReference>
<evidence type="ECO:0000313" key="1">
    <source>
        <dbReference type="EMBL" id="WXK51127.1"/>
    </source>
</evidence>
<accession>A0ABZ2QCZ7</accession>
<dbReference type="EMBL" id="CP147988">
    <property type="protein sequence ID" value="WXK51127.1"/>
    <property type="molecule type" value="Genomic_DNA"/>
</dbReference>
<name>A0ABZ2QCZ7_9FLAO</name>
<gene>
    <name evidence="1" type="ORF">V6624_05720</name>
</gene>
<dbReference type="RefSeq" id="WP_338841242.1">
    <property type="nucleotide sequence ID" value="NZ_CP147988.1"/>
</dbReference>
<organism evidence="1 2">
    <name type="scientific">Flavobacterium ginsenosidimutans</name>
    <dbReference type="NCBI Taxonomy" id="687844"/>
    <lineage>
        <taxon>Bacteria</taxon>
        <taxon>Pseudomonadati</taxon>
        <taxon>Bacteroidota</taxon>
        <taxon>Flavobacteriia</taxon>
        <taxon>Flavobacteriales</taxon>
        <taxon>Flavobacteriaceae</taxon>
        <taxon>Flavobacterium</taxon>
    </lineage>
</organism>
<proteinExistence type="predicted"/>
<protein>
    <submittedName>
        <fullName evidence="1">Uncharacterized protein</fullName>
    </submittedName>
</protein>
<sequence>MDFKSQYEAYENSKRVTQIADNETSERLKIPVGSEYTIFPPPSTKQEAFERLKMYTGIIHLDSYVKAFRQRFPINLRTLSDELKTLDAFIVEAEELSTVDAFTNKSGSSVKRNHYEYLKWKYGYYENLEFNDYDFFSADAEFVYGKYFLYKKWLQEQIGVLTPKKQVNIVDRHKEDLKYHEKINPKKNITVFERIKRELNTIHWVIISQSLTKKNDVDNIINEDGRFCRIINLRSDRELISLEEYKQHYTERFENANTNVLVKNELIEIYRTALVIKKMYDETLTYSNPLVKDLFDSYQDNPKLLSEDIAFRTMIVLVVDYRVQNILFGYDSNSNDQNTVFTVRNFNYQVFNDELIGYCYSLINFINTFEIPELSYKGNEETIWLKDDLEVNVINVLQQPITNLDLSEQERKIIEAIEDHLPEGYFTGNSYEIIKSNLLEYFLNNSFPKFISKINTIRINKKKIGWGLSCLFKELKSKPLSIDYILFAKNIDKFENEIVENGNFQKSNLYKYMTERPRK</sequence>
<keyword evidence="2" id="KW-1185">Reference proteome</keyword>